<dbReference type="OrthoDB" id="19606at2759"/>
<evidence type="ECO:0000313" key="14">
    <source>
        <dbReference type="Proteomes" id="UP000193560"/>
    </source>
</evidence>
<keyword evidence="9" id="KW-0479">Metal-binding</keyword>
<dbReference type="GO" id="GO:0005737">
    <property type="term" value="C:cytoplasm"/>
    <property type="evidence" value="ECO:0007669"/>
    <property type="project" value="EnsemblFungi"/>
</dbReference>
<dbReference type="AlphaFoldDB" id="A0A1X2IUZ3"/>
<dbReference type="Gene3D" id="3.90.920.10">
    <property type="entry name" value="DNA primase, PRIM domain"/>
    <property type="match status" value="1"/>
</dbReference>
<dbReference type="GO" id="GO:0006269">
    <property type="term" value="P:DNA replication, synthesis of primer"/>
    <property type="evidence" value="ECO:0007669"/>
    <property type="project" value="UniProtKB-KW"/>
</dbReference>
<keyword evidence="4 12" id="KW-0240">DNA-directed RNA polymerase</keyword>
<dbReference type="EMBL" id="MCGE01000004">
    <property type="protein sequence ID" value="ORZ22608.1"/>
    <property type="molecule type" value="Genomic_DNA"/>
</dbReference>
<dbReference type="GO" id="GO:0003899">
    <property type="term" value="F:DNA-directed RNA polymerase activity"/>
    <property type="evidence" value="ECO:0007669"/>
    <property type="project" value="EnsemblFungi"/>
</dbReference>
<dbReference type="GO" id="GO:0000785">
    <property type="term" value="C:chromatin"/>
    <property type="evidence" value="ECO:0007669"/>
    <property type="project" value="EnsemblFungi"/>
</dbReference>
<evidence type="ECO:0000256" key="6">
    <source>
        <dbReference type="ARBA" id="ARBA00022679"/>
    </source>
</evidence>
<dbReference type="GO" id="GO:0005658">
    <property type="term" value="C:alpha DNA polymerase:primase complex"/>
    <property type="evidence" value="ECO:0007669"/>
    <property type="project" value="EnsemblFungi"/>
</dbReference>
<dbReference type="InterPro" id="IPR002755">
    <property type="entry name" value="DNA_primase_S"/>
</dbReference>
<accession>A0A1X2IUZ3</accession>
<organism evidence="13 14">
    <name type="scientific">Absidia repens</name>
    <dbReference type="NCBI Taxonomy" id="90262"/>
    <lineage>
        <taxon>Eukaryota</taxon>
        <taxon>Fungi</taxon>
        <taxon>Fungi incertae sedis</taxon>
        <taxon>Mucoromycota</taxon>
        <taxon>Mucoromycotina</taxon>
        <taxon>Mucoromycetes</taxon>
        <taxon>Mucorales</taxon>
        <taxon>Cunninghamellaceae</taxon>
        <taxon>Absidia</taxon>
    </lineage>
</organism>
<dbReference type="SUPFAM" id="SSF56747">
    <property type="entry name" value="Prim-pol domain"/>
    <property type="match status" value="1"/>
</dbReference>
<keyword evidence="14" id="KW-1185">Reference proteome</keyword>
<evidence type="ECO:0000256" key="1">
    <source>
        <dbReference type="ARBA" id="ARBA00001936"/>
    </source>
</evidence>
<dbReference type="EC" id="2.7.7.-" evidence="12"/>
<evidence type="ECO:0000256" key="4">
    <source>
        <dbReference type="ARBA" id="ARBA00022478"/>
    </source>
</evidence>
<sequence>MVSEDSDPVFLLRLFYQRFFPYKLYHSWLSYGINTSKNFTHREFSFTLTNDIYLRYNSFADMDALKKEIERLQPIKIDIGAVYSVRPKDKKTVNEKAFRPLEKELVFDIDMTDYDEIRTCCSGGDICHDCWEFMTISIKVIDACLRDDFGFEHLLWVYSGRRGVHCWVSDERARKLDNDSRKSIVNYLEVVKGGAEVARKVRLPHTLHPSLERSLAIIKPYFIPLVLERQGVLDTREQWKKMLNIISDEGIRNELDELWSNDSSRSSRDRWEDLKSTVNDTAKNYDTTVRDILFQYLYPRLDDKVSININHLLKSPFCVHPKTHRVCVPIDPVTCQSFDPLAVPTLATLCKELNEYNSSGNETERKIPDIKKTSLKPYIELFEKFVQPMVLESQRAKRGKN</sequence>
<gene>
    <name evidence="13" type="ORF">BCR42DRAFT_459147</name>
</gene>
<evidence type="ECO:0000256" key="12">
    <source>
        <dbReference type="RuleBase" id="RU003514"/>
    </source>
</evidence>
<dbReference type="PANTHER" id="PTHR10536">
    <property type="entry name" value="DNA PRIMASE SMALL SUBUNIT"/>
    <property type="match status" value="1"/>
</dbReference>
<keyword evidence="10" id="KW-0862">Zinc</keyword>
<dbReference type="GO" id="GO:0003697">
    <property type="term" value="F:single-stranded DNA binding"/>
    <property type="evidence" value="ECO:0007669"/>
    <property type="project" value="EnsemblFungi"/>
</dbReference>
<dbReference type="GO" id="GO:0006270">
    <property type="term" value="P:DNA replication initiation"/>
    <property type="evidence" value="ECO:0007669"/>
    <property type="project" value="EnsemblFungi"/>
</dbReference>
<comment type="caution">
    <text evidence="13">The sequence shown here is derived from an EMBL/GenBank/DDBJ whole genome shotgun (WGS) entry which is preliminary data.</text>
</comment>
<keyword evidence="8 12" id="KW-0235">DNA replication</keyword>
<evidence type="ECO:0000256" key="2">
    <source>
        <dbReference type="ARBA" id="ARBA00001946"/>
    </source>
</evidence>
<dbReference type="STRING" id="90262.A0A1X2IUZ3"/>
<keyword evidence="11" id="KW-0804">Transcription</keyword>
<comment type="cofactor">
    <cofactor evidence="2">
        <name>Mg(2+)</name>
        <dbReference type="ChEBI" id="CHEBI:18420"/>
    </cofactor>
</comment>
<reference evidence="13 14" key="1">
    <citation type="submission" date="2016-07" db="EMBL/GenBank/DDBJ databases">
        <title>Pervasive Adenine N6-methylation of Active Genes in Fungi.</title>
        <authorList>
            <consortium name="DOE Joint Genome Institute"/>
            <person name="Mondo S.J."/>
            <person name="Dannebaum R.O."/>
            <person name="Kuo R.C."/>
            <person name="Labutti K."/>
            <person name="Haridas S."/>
            <person name="Kuo A."/>
            <person name="Salamov A."/>
            <person name="Ahrendt S.R."/>
            <person name="Lipzen A."/>
            <person name="Sullivan W."/>
            <person name="Andreopoulos W.B."/>
            <person name="Clum A."/>
            <person name="Lindquist E."/>
            <person name="Daum C."/>
            <person name="Ramamoorthy G.K."/>
            <person name="Gryganskyi A."/>
            <person name="Culley D."/>
            <person name="Magnuson J.K."/>
            <person name="James T.Y."/>
            <person name="O'Malley M.A."/>
            <person name="Stajich J.E."/>
            <person name="Spatafora J.W."/>
            <person name="Visel A."/>
            <person name="Grigoriev I.V."/>
        </authorList>
    </citation>
    <scope>NUCLEOTIDE SEQUENCE [LARGE SCALE GENOMIC DNA]</scope>
    <source>
        <strain evidence="13 14">NRRL 1336</strain>
    </source>
</reference>
<evidence type="ECO:0000256" key="7">
    <source>
        <dbReference type="ARBA" id="ARBA00022695"/>
    </source>
</evidence>
<keyword evidence="7" id="KW-0548">Nucleotidyltransferase</keyword>
<evidence type="ECO:0000256" key="8">
    <source>
        <dbReference type="ARBA" id="ARBA00022705"/>
    </source>
</evidence>
<protein>
    <recommendedName>
        <fullName evidence="12">DNA primase</fullName>
        <ecNumber evidence="12">2.7.7.-</ecNumber>
    </recommendedName>
</protein>
<dbReference type="GO" id="GO:0046872">
    <property type="term" value="F:metal ion binding"/>
    <property type="evidence" value="ECO:0007669"/>
    <property type="project" value="UniProtKB-KW"/>
</dbReference>
<proteinExistence type="inferred from homology"/>
<dbReference type="InterPro" id="IPR014052">
    <property type="entry name" value="DNA_primase_ssu_euk/arc"/>
</dbReference>
<name>A0A1X2IUZ3_9FUNG</name>
<evidence type="ECO:0000256" key="3">
    <source>
        <dbReference type="ARBA" id="ARBA00009762"/>
    </source>
</evidence>
<comment type="similarity">
    <text evidence="3 12">Belongs to the eukaryotic-type primase small subunit family.</text>
</comment>
<dbReference type="CDD" id="cd04860">
    <property type="entry name" value="AE_Prim_S"/>
    <property type="match status" value="1"/>
</dbReference>
<comment type="cofactor">
    <cofactor evidence="1">
        <name>Mn(2+)</name>
        <dbReference type="ChEBI" id="CHEBI:29035"/>
    </cofactor>
</comment>
<keyword evidence="6 12" id="KW-0808">Transferase</keyword>
<evidence type="ECO:0000256" key="5">
    <source>
        <dbReference type="ARBA" id="ARBA00022515"/>
    </source>
</evidence>
<evidence type="ECO:0000313" key="13">
    <source>
        <dbReference type="EMBL" id="ORZ22608.1"/>
    </source>
</evidence>
<evidence type="ECO:0000256" key="11">
    <source>
        <dbReference type="ARBA" id="ARBA00023163"/>
    </source>
</evidence>
<keyword evidence="5 12" id="KW-0639">Primosome</keyword>
<evidence type="ECO:0000256" key="9">
    <source>
        <dbReference type="ARBA" id="ARBA00022723"/>
    </source>
</evidence>
<dbReference type="FunFam" id="3.90.920.10:FF:000001">
    <property type="entry name" value="DNA primase"/>
    <property type="match status" value="1"/>
</dbReference>
<dbReference type="Proteomes" id="UP000193560">
    <property type="component" value="Unassembled WGS sequence"/>
</dbReference>
<dbReference type="NCBIfam" id="TIGR00335">
    <property type="entry name" value="primase_sml"/>
    <property type="match status" value="1"/>
</dbReference>
<evidence type="ECO:0000256" key="10">
    <source>
        <dbReference type="ARBA" id="ARBA00022833"/>
    </source>
</evidence>
<dbReference type="Pfam" id="PF01896">
    <property type="entry name" value="DNA_primase_S"/>
    <property type="match status" value="1"/>
</dbReference>